<feature type="domain" description="Arabidopsis retrotransposon Orf1 C-terminal" evidence="2">
    <location>
        <begin position="89"/>
        <end position="214"/>
    </location>
</feature>
<feature type="domain" description="Arabidopsis retrotransposon Orf1 C-terminal" evidence="2">
    <location>
        <begin position="7"/>
        <end position="70"/>
    </location>
</feature>
<evidence type="ECO:0000313" key="3">
    <source>
        <dbReference type="EMBL" id="KAF3572769.1"/>
    </source>
</evidence>
<dbReference type="AlphaFoldDB" id="A0A8S9RJ01"/>
<dbReference type="Pfam" id="PF03078">
    <property type="entry name" value="ATHILA"/>
    <property type="match status" value="2"/>
</dbReference>
<feature type="region of interest" description="Disordered" evidence="1">
    <location>
        <begin position="207"/>
        <end position="226"/>
    </location>
</feature>
<dbReference type="InterPro" id="IPR004312">
    <property type="entry name" value="ATHILA_Orf1_C"/>
</dbReference>
<accession>A0A8S9RJ01</accession>
<reference evidence="3" key="1">
    <citation type="submission" date="2019-12" db="EMBL/GenBank/DDBJ databases">
        <title>Genome sequencing and annotation of Brassica cretica.</title>
        <authorList>
            <person name="Studholme D.J."/>
            <person name="Sarris P."/>
        </authorList>
    </citation>
    <scope>NUCLEOTIDE SEQUENCE</scope>
    <source>
        <strain evidence="3">PFS-109/04</strain>
        <tissue evidence="3">Leaf</tissue>
    </source>
</reference>
<comment type="caution">
    <text evidence="3">The sequence shown here is derived from an EMBL/GenBank/DDBJ whole genome shotgun (WGS) entry which is preliminary data.</text>
</comment>
<evidence type="ECO:0000313" key="4">
    <source>
        <dbReference type="Proteomes" id="UP000712600"/>
    </source>
</evidence>
<sequence>MNFMDIGRVMGFQDLEDYSLLKCENLPTELWKLITGNRQSTGTDKNSHIQHPSVRYLHRMLVHAFYPRNEAVLPLPSTDIYATFGMVSFFVSRLEHYRDWAWYTSDLRPNVGIGGLITPLLQFMNVPLRKDAAGPRFIDGIYLRIATYFSVMYEKNYVYYYYLKGKPVEVVLPNKNLASLERPGAISFNISLEDFLGKHRSLGPIAAPRKRSAPMRHNEPAAEASEPVYGPPRYHFKPYAGVLPPGAFRDAHEHIG</sequence>
<dbReference type="EMBL" id="QGKX02000095">
    <property type="protein sequence ID" value="KAF3572769.1"/>
    <property type="molecule type" value="Genomic_DNA"/>
</dbReference>
<gene>
    <name evidence="3" type="ORF">F2Q69_00061029</name>
</gene>
<organism evidence="3 4">
    <name type="scientific">Brassica cretica</name>
    <name type="common">Mustard</name>
    <dbReference type="NCBI Taxonomy" id="69181"/>
    <lineage>
        <taxon>Eukaryota</taxon>
        <taxon>Viridiplantae</taxon>
        <taxon>Streptophyta</taxon>
        <taxon>Embryophyta</taxon>
        <taxon>Tracheophyta</taxon>
        <taxon>Spermatophyta</taxon>
        <taxon>Magnoliopsida</taxon>
        <taxon>eudicotyledons</taxon>
        <taxon>Gunneridae</taxon>
        <taxon>Pentapetalae</taxon>
        <taxon>rosids</taxon>
        <taxon>malvids</taxon>
        <taxon>Brassicales</taxon>
        <taxon>Brassicaceae</taxon>
        <taxon>Brassiceae</taxon>
        <taxon>Brassica</taxon>
    </lineage>
</organism>
<dbReference type="Proteomes" id="UP000712600">
    <property type="component" value="Unassembled WGS sequence"/>
</dbReference>
<name>A0A8S9RJ01_BRACR</name>
<proteinExistence type="predicted"/>
<evidence type="ECO:0000256" key="1">
    <source>
        <dbReference type="SAM" id="MobiDB-lite"/>
    </source>
</evidence>
<protein>
    <recommendedName>
        <fullName evidence="2">Arabidopsis retrotransposon Orf1 C-terminal domain-containing protein</fullName>
    </recommendedName>
</protein>
<evidence type="ECO:0000259" key="2">
    <source>
        <dbReference type="Pfam" id="PF03078"/>
    </source>
</evidence>